<reference evidence="1" key="1">
    <citation type="submission" date="2020-05" db="EMBL/GenBank/DDBJ databases">
        <title>Large-scale comparative analyses of tick genomes elucidate their genetic diversity and vector capacities.</title>
        <authorList>
            <person name="Jia N."/>
            <person name="Wang J."/>
            <person name="Shi W."/>
            <person name="Du L."/>
            <person name="Sun Y."/>
            <person name="Zhan W."/>
            <person name="Jiang J."/>
            <person name="Wang Q."/>
            <person name="Zhang B."/>
            <person name="Ji P."/>
            <person name="Sakyi L.B."/>
            <person name="Cui X."/>
            <person name="Yuan T."/>
            <person name="Jiang B."/>
            <person name="Yang W."/>
            <person name="Lam T.T.-Y."/>
            <person name="Chang Q."/>
            <person name="Ding S."/>
            <person name="Wang X."/>
            <person name="Zhu J."/>
            <person name="Ruan X."/>
            <person name="Zhao L."/>
            <person name="Wei J."/>
            <person name="Que T."/>
            <person name="Du C."/>
            <person name="Cheng J."/>
            <person name="Dai P."/>
            <person name="Han X."/>
            <person name="Huang E."/>
            <person name="Gao Y."/>
            <person name="Liu J."/>
            <person name="Shao H."/>
            <person name="Ye R."/>
            <person name="Li L."/>
            <person name="Wei W."/>
            <person name="Wang X."/>
            <person name="Wang C."/>
            <person name="Yang T."/>
            <person name="Huo Q."/>
            <person name="Li W."/>
            <person name="Guo W."/>
            <person name="Chen H."/>
            <person name="Zhou L."/>
            <person name="Ni X."/>
            <person name="Tian J."/>
            <person name="Zhou Y."/>
            <person name="Sheng Y."/>
            <person name="Liu T."/>
            <person name="Pan Y."/>
            <person name="Xia L."/>
            <person name="Li J."/>
            <person name="Zhao F."/>
            <person name="Cao W."/>
        </authorList>
    </citation>
    <scope>NUCLEOTIDE SEQUENCE</scope>
    <source>
        <strain evidence="1">Hyas-2018</strain>
    </source>
</reference>
<evidence type="ECO:0000313" key="2">
    <source>
        <dbReference type="Proteomes" id="UP000821845"/>
    </source>
</evidence>
<gene>
    <name evidence="1" type="ORF">HPB50_006885</name>
</gene>
<keyword evidence="2" id="KW-1185">Reference proteome</keyword>
<sequence>MAQVIEVSSGSQAVRSNQAIMWGSTPQCGPFEPTEDEHIVQPLTPPGGKMSPMANAAMAGRDGHVRIAKSASGSGVRSSVIHIEEARDFTREKCHKYTALRPAAVSGQWSFERRQVTGMESPKGIRVHWASSKTESVAGGGPVQEAKAKASSVAQNGAGQEQDEARGGAPVAAKAVHSRINVLAPTTKAATTADDATTSESKHSGSSVVVLNPKESLGDVSIRVEACGSKSAEGKEEFKVRVAPSRSRSSIHLEGHILTAGSSKTDLVHDFKMAAVGNPHNVHDAGMSSEEDPDCPPHKELIPSNEDVTATTEQGATNTKEQTSAPQELPAPEGQKVHEAPPLQKNVEHENISGRETFRAAVVPEANDVPVLGSLTKVVSSVRSEQGGRLSSPPGFGDNRTCGPFEQELSAHEVGESAEIVVAPCRRGMRKAKVVQHVVSSERLDRIPRASARSGLMEEFLFSSTTVGLTEKDRQALPPVHEPGMSLSRVRLPPTNRLSEFGFSATTFGIVAKDRRAVASSQSLGKRRSANRLSHARLRPTNKLSEFGFSATTVGLTEKDRRAIASSQSLHRRPSVNRSSRVHLRPANRLSEFGFSATTVGLTDKDRRALASSQSLKKRPGINRSKSSHTDFHVSSKKSLRATDCRSPGDDVREEFGFGLVDRDAQNLTFSRERFQVSDRQSSRTLHGLAERIPGELLPVRHVSRSASHSSRSAGARSSATTEALMRQQLTENEFRGSSQCIFVDDLEKERNVNPISELGVSTEMLQGTARPVLSIIDEEESTTDVDANGVTLRKRVMKTLKVTPSTELLGSTEGSSTFENSNPATYNSSNQPGPPVGSFYEQRLLDEGNSVGAPFEPPRDRASAVRFLDNTVASQWAPDTAKNLPSIDFQRYKGNSATTFPSARSQMDIKTVYETAYNSSEAQSPSPMPAMEQLGTVSVSSSSSLEANGLRINQEAQLCLKPGTLVENEGALSITEPNGVLRDTGDAFGSDFGIKQCAGATVGANQVRINEEDRGFHPYQQYPLHLQGSMPARRAGSIEINTRPPYCGQFGQLGRQTGAQGWLPYGRYCEPPIYQDFGAEASGTFEAQSHAYLKPSLRAPYPRTPGVQAIVATATGGLTRMPPSIRRRSPEFAQAQVPYGRMRLSTAGTTRKGRRAEDAYLQRDVPYVGPRATISAQQNVRVGQAYGPRLSPRARRSVSPGHRLARAMQQRPHSPPGQRGPYWENTLAPGMVSSWHGGCYENPAFEPFEPMAPSFASAVPAPQSIDGWWTPGQEYRMKRKKAVFRVESVSTFESHENANEPRAPTVRSPEVCRKPPLQEKVTSTKTVQTEDRGGSARCVESAAADTGRPKIITPRVKTHVDIDDSNSETRNVSYTRVRTQTETVQQPWEKGGGQSPEFSRNMEPSFLSSGFGGPSPHPGYINQNFVCPPYVPNFRPEIAATTSMQVPTAAPYLGQQMAQMTPPAASQMAYYGQFPASTPQGATQPASPPAPRPAAPAQSSSDRAASCPLSSCFKGAFSRPEESSEEQPKERDSHCCRRERRRRHARSPLPPPSVGSTFTVGYMMNSDNELSPVLMPLNATPKQPSAIETAASKSIAPSAHAVSSLGSANEEDPVAELEKRVQEQIVEIEKAIQEQDARWKEKELSKRKETARKKPPKDKTGKKAKRGDAKLRKIFVAKAEDDSSAEECDTEPQSWFSWSRTSKSRKGVQLKVPRVARTTRSIDSQTEGSSASRASSKGKLSEGSDKIAIPGVSSSEAAPSAFTWATRHKKPTKRSSRGSPDHEAEPSGFTWATRRKKATQPSPRASPGSETSRAGFTWATRRKKSSQSSQRGSPSREAVRPDSSLEKHRKKSSPRGSPAKVAASRSFLSATRRKMSPEPSPRGSPDKEAIHPDFVWELHRNKPRGSSPRGSPIRKVYYADDDSSKSDNRSRGESPPRTSGKRAPSPDTNCSGRSSPVTDNRQQRRRSAERSTPDIALRSGAETDTDGDNALLAKIKVGFPGARRTQRRWSRTEMHRSTSYDTATSSMAPSSTTEKRARSAGHFPSEKSSRAAKKRSLETVSEVPPSSCWQSVCNFFGGAEPQPSSEKVEGRKKSCCSSVCDLCRSFCEEEPRPRKKSSPRRRSSAGFPSQPPVLPAPPVLPPPPVPPSPPAGYPPLPPKPKFRRRQRSTEDVTEKSEAVETKPSSGGSILSNIFNWFSSRSGDKQNEGEKGSKETGRGSQGSSFQRWMAEKERALKQNQYKLRSASQERPAKRSRERLPEQKAAPLPQELYFEEEGGPRWVIKYSPSFTASCGQPAVDGPSTTRPLKSTSSRERTPPVMTAQRPPGVAEMDWSVQYLYGPSGSKQGSPAQSGSRSPLRMPAPPSMVMGVQGTYGQQSTGQVQPMATTGFSVPPSRGFDNTPDWSIRITQGRERSSSSRGSIRSKGPGKQSPRGGSKEADADQQPSFILRIVEPRPRSRGGSAQSLERSGSPEKKKSEVTFKDKVETQAAVSPPAEQTAAKPEKTESSPPPPPPPPAVEKEKAPPAPPVAPRVLKTEESFKHEFYEEMDERGKAATMAPAVSRVGGGSTEVAAQSVAKQMAAIDVLLSQGAEQHKVPETAALVPKKPSPASAPTEEKKHSLPGNEKGTPAADHAGATAALPSSHSEPTHSKATKKTESPKPGGKKPSLSPGDPAHTNYVLEMKGQRERQPYWSDPLSYKCPTVQEVAGYAIITAVLLLGLVLLVSVPRMRSQALNAQE</sequence>
<proteinExistence type="predicted"/>
<name>A0ACB7RXB9_HYAAI</name>
<dbReference type="EMBL" id="CM023487">
    <property type="protein sequence ID" value="KAH6925537.1"/>
    <property type="molecule type" value="Genomic_DNA"/>
</dbReference>
<dbReference type="Proteomes" id="UP000821845">
    <property type="component" value="Chromosome 7"/>
</dbReference>
<evidence type="ECO:0000313" key="1">
    <source>
        <dbReference type="EMBL" id="KAH6925537.1"/>
    </source>
</evidence>
<comment type="caution">
    <text evidence="1">The sequence shown here is derived from an EMBL/GenBank/DDBJ whole genome shotgun (WGS) entry which is preliminary data.</text>
</comment>
<accession>A0ACB7RXB9</accession>
<protein>
    <submittedName>
        <fullName evidence="1">Uncharacterized protein</fullName>
    </submittedName>
</protein>
<organism evidence="1 2">
    <name type="scientific">Hyalomma asiaticum</name>
    <name type="common">Tick</name>
    <dbReference type="NCBI Taxonomy" id="266040"/>
    <lineage>
        <taxon>Eukaryota</taxon>
        <taxon>Metazoa</taxon>
        <taxon>Ecdysozoa</taxon>
        <taxon>Arthropoda</taxon>
        <taxon>Chelicerata</taxon>
        <taxon>Arachnida</taxon>
        <taxon>Acari</taxon>
        <taxon>Parasitiformes</taxon>
        <taxon>Ixodida</taxon>
        <taxon>Ixodoidea</taxon>
        <taxon>Ixodidae</taxon>
        <taxon>Hyalomminae</taxon>
        <taxon>Hyalomma</taxon>
    </lineage>
</organism>